<dbReference type="InterPro" id="IPR001087">
    <property type="entry name" value="GDSL"/>
</dbReference>
<dbReference type="InterPro" id="IPR036514">
    <property type="entry name" value="SGNH_hydro_sf"/>
</dbReference>
<dbReference type="Gene3D" id="3.40.50.1110">
    <property type="entry name" value="SGNH hydrolase"/>
    <property type="match status" value="1"/>
</dbReference>
<dbReference type="EMBL" id="CP137845">
    <property type="protein sequence ID" value="WPB53930.1"/>
    <property type="molecule type" value="Genomic_DNA"/>
</dbReference>
<keyword evidence="1" id="KW-0378">Hydrolase</keyword>
<sequence length="722" mass="85413">MNKKTFNFLSIGDSIAQGFNSKLGCGSCGFKIGNELASGYSYGDYFTLLLKDYCEHNNYSNFWQNFNYENYASSVMRINDVINLLDKKEDFAQEFINLIQINKDIEKFADIQIQENVWSLEGHLSVKENFEINSNRLSAAIKKSDLISISIGGNEFQSSFSFALFNKILNEHNIYKQLKLKQKLYEKLRDLGQKIGTQYKNMMLKIRQINSEANIILLSYIPPFMPFLTSYEKSLKKINPVVYEDLFKQINIYLNETIRDACIDRKCHFLKVFSFSYWKKHVDILCENLFDVHPTENGYKQIARTLFAYVNENNLIFDSFNQGYLKRIKNCSIKKLNYKFNRIEQKITKIFSLPNNVNHIVYILRAWLDKKNTVQNPYFALFKRETKELLENYDATNNIAKREDYVSLSSLTLEKLIFILKLFPKDAKLSTFIRNEVITDENVLKLFNYSLRSETMIKILYNCEFIYIKNKKQKLATFLNAIFKENAKNVYLLFKEWYEQITFESKQNIKQMINLLNDDFKNHNSIIFNNYSVTKLINKMSYDTNVVEKFKILSESLGNSFELNNLKKYIDFDEFFTSFIVENEKTIKEIFVLTIKFIDEYSHTNLEDFSEIITNIIRINHNELSFKEWKHLNKIITKIQNTLNNEKSVEYMANVLYKIMRSISLYKSIDFRKLSKIRYISILAKKFLIGVTTNIFNKTNLKLIGILLQIFGLKLRHKIRKF</sequence>
<name>A0ABZ0PAK9_9BACT</name>
<evidence type="ECO:0000313" key="1">
    <source>
        <dbReference type="EMBL" id="WPB53930.1"/>
    </source>
</evidence>
<gene>
    <name evidence="1" type="ORF">R9B83_02990</name>
</gene>
<protein>
    <submittedName>
        <fullName evidence="1">SGNH/GDSL hydrolase family protein</fullName>
    </submittedName>
</protein>
<dbReference type="Pfam" id="PF00657">
    <property type="entry name" value="Lipase_GDSL"/>
    <property type="match status" value="1"/>
</dbReference>
<dbReference type="GeneID" id="94493843"/>
<dbReference type="CDD" id="cd00229">
    <property type="entry name" value="SGNH_hydrolase"/>
    <property type="match status" value="1"/>
</dbReference>
<dbReference type="SUPFAM" id="SSF52266">
    <property type="entry name" value="SGNH hydrolase"/>
    <property type="match status" value="1"/>
</dbReference>
<accession>A0ABZ0PAK9</accession>
<dbReference type="RefSeq" id="WP_140031233.1">
    <property type="nucleotide sequence ID" value="NZ_CP137845.1"/>
</dbReference>
<dbReference type="GO" id="GO:0016787">
    <property type="term" value="F:hydrolase activity"/>
    <property type="evidence" value="ECO:0007669"/>
    <property type="project" value="UniProtKB-KW"/>
</dbReference>
<keyword evidence="2" id="KW-1185">Reference proteome</keyword>
<organism evidence="1 2">
    <name type="scientific">Metamycoplasma equirhinis</name>
    <dbReference type="NCBI Taxonomy" id="92402"/>
    <lineage>
        <taxon>Bacteria</taxon>
        <taxon>Bacillati</taxon>
        <taxon>Mycoplasmatota</taxon>
        <taxon>Mycoplasmoidales</taxon>
        <taxon>Metamycoplasmataceae</taxon>
        <taxon>Metamycoplasma</taxon>
    </lineage>
</organism>
<dbReference type="Proteomes" id="UP001303601">
    <property type="component" value="Chromosome"/>
</dbReference>
<proteinExistence type="predicted"/>
<evidence type="ECO:0000313" key="2">
    <source>
        <dbReference type="Proteomes" id="UP001303601"/>
    </source>
</evidence>
<reference evidence="1" key="1">
    <citation type="submission" date="2023-11" db="EMBL/GenBank/DDBJ databases">
        <title>Completed genome sequence of Mycoplasma equirhinis type strain M432/72.</title>
        <authorList>
            <person name="Spergser J."/>
        </authorList>
    </citation>
    <scope>NUCLEOTIDE SEQUENCE [LARGE SCALE GENOMIC DNA]</scope>
    <source>
        <strain evidence="1">M432/72</strain>
    </source>
</reference>